<evidence type="ECO:0000256" key="10">
    <source>
        <dbReference type="ARBA" id="ARBA00025157"/>
    </source>
</evidence>
<comment type="similarity">
    <text evidence="2">Belongs to the ABC transporter superfamily.</text>
</comment>
<dbReference type="Pfam" id="PF00005">
    <property type="entry name" value="ABC_tran"/>
    <property type="match status" value="2"/>
</dbReference>
<evidence type="ECO:0000256" key="2">
    <source>
        <dbReference type="ARBA" id="ARBA00005417"/>
    </source>
</evidence>
<comment type="subcellular location">
    <subcellularLocation>
        <location evidence="1">Cell membrane</location>
        <topology evidence="1">Peripheral membrane protein</topology>
    </subcellularLocation>
</comment>
<protein>
    <submittedName>
        <fullName evidence="12">Energy-coupling factor ABC transporter ATP-binding protein</fullName>
    </submittedName>
</protein>
<organism evidence="12 13">
    <name type="scientific">Mobiluncus mulieris</name>
    <dbReference type="NCBI Taxonomy" id="2052"/>
    <lineage>
        <taxon>Bacteria</taxon>
        <taxon>Bacillati</taxon>
        <taxon>Actinomycetota</taxon>
        <taxon>Actinomycetes</taxon>
        <taxon>Actinomycetales</taxon>
        <taxon>Actinomycetaceae</taxon>
        <taxon>Mobiluncus</taxon>
    </lineage>
</organism>
<gene>
    <name evidence="12" type="ORF">HHJ77_09350</name>
</gene>
<dbReference type="InterPro" id="IPR017871">
    <property type="entry name" value="ABC_transporter-like_CS"/>
</dbReference>
<dbReference type="Proteomes" id="UP000575397">
    <property type="component" value="Unassembled WGS sequence"/>
</dbReference>
<proteinExistence type="inferred from homology"/>
<reference evidence="12 13" key="1">
    <citation type="submission" date="2020-04" db="EMBL/GenBank/DDBJ databases">
        <title>Antimicrobial susceptibility and clonality of vaginal-derived multi-drug resistant Mobiluncus isolates in China.</title>
        <authorList>
            <person name="Zhang X."/>
        </authorList>
    </citation>
    <scope>NUCLEOTIDE SEQUENCE [LARGE SCALE GENOMIC DNA]</scope>
    <source>
        <strain evidence="12 13">12</strain>
    </source>
</reference>
<evidence type="ECO:0000313" key="13">
    <source>
        <dbReference type="Proteomes" id="UP000575397"/>
    </source>
</evidence>
<evidence type="ECO:0000256" key="9">
    <source>
        <dbReference type="ARBA" id="ARBA00023136"/>
    </source>
</evidence>
<evidence type="ECO:0000256" key="4">
    <source>
        <dbReference type="ARBA" id="ARBA00022475"/>
    </source>
</evidence>
<keyword evidence="4" id="KW-1003">Cell membrane</keyword>
<dbReference type="PANTHER" id="PTHR43553:SF23">
    <property type="entry name" value="ABC TRANSPORTER ATP-BINDING COMPONENT"/>
    <property type="match status" value="1"/>
</dbReference>
<accession>A0A7Y0UUQ5</accession>
<dbReference type="InterPro" id="IPR015856">
    <property type="entry name" value="ABC_transpr_CbiO/EcfA_su"/>
</dbReference>
<dbReference type="PROSITE" id="PS50893">
    <property type="entry name" value="ABC_TRANSPORTER_2"/>
    <property type="match status" value="2"/>
</dbReference>
<dbReference type="CDD" id="cd03226">
    <property type="entry name" value="ABC_cobalt_CbiO_domain2"/>
    <property type="match status" value="1"/>
</dbReference>
<keyword evidence="5" id="KW-0677">Repeat</keyword>
<evidence type="ECO:0000256" key="6">
    <source>
        <dbReference type="ARBA" id="ARBA00022741"/>
    </source>
</evidence>
<dbReference type="Gene3D" id="3.40.50.300">
    <property type="entry name" value="P-loop containing nucleotide triphosphate hydrolases"/>
    <property type="match status" value="2"/>
</dbReference>
<keyword evidence="7 12" id="KW-0067">ATP-binding</keyword>
<evidence type="ECO:0000313" key="12">
    <source>
        <dbReference type="EMBL" id="NMX04120.1"/>
    </source>
</evidence>
<dbReference type="GO" id="GO:0042626">
    <property type="term" value="F:ATPase-coupled transmembrane transporter activity"/>
    <property type="evidence" value="ECO:0007669"/>
    <property type="project" value="TreeGrafter"/>
</dbReference>
<evidence type="ECO:0000256" key="5">
    <source>
        <dbReference type="ARBA" id="ARBA00022737"/>
    </source>
</evidence>
<dbReference type="EMBL" id="JABCUS010000022">
    <property type="protein sequence ID" value="NMX04120.1"/>
    <property type="molecule type" value="Genomic_DNA"/>
</dbReference>
<feature type="domain" description="ABC transporter" evidence="11">
    <location>
        <begin position="17"/>
        <end position="263"/>
    </location>
</feature>
<keyword evidence="8" id="KW-1278">Translocase</keyword>
<keyword evidence="9" id="KW-0472">Membrane</keyword>
<dbReference type="PANTHER" id="PTHR43553">
    <property type="entry name" value="HEAVY METAL TRANSPORTER"/>
    <property type="match status" value="1"/>
</dbReference>
<evidence type="ECO:0000256" key="8">
    <source>
        <dbReference type="ARBA" id="ARBA00022967"/>
    </source>
</evidence>
<dbReference type="SMART" id="SM00382">
    <property type="entry name" value="AAA"/>
    <property type="match status" value="2"/>
</dbReference>
<dbReference type="CDD" id="cd03225">
    <property type="entry name" value="ABC_cobalt_CbiO_domain1"/>
    <property type="match status" value="1"/>
</dbReference>
<dbReference type="GO" id="GO:0043190">
    <property type="term" value="C:ATP-binding cassette (ABC) transporter complex"/>
    <property type="evidence" value="ECO:0007669"/>
    <property type="project" value="TreeGrafter"/>
</dbReference>
<dbReference type="GO" id="GO:0005524">
    <property type="term" value="F:ATP binding"/>
    <property type="evidence" value="ECO:0007669"/>
    <property type="project" value="UniProtKB-KW"/>
</dbReference>
<dbReference type="InterPro" id="IPR027417">
    <property type="entry name" value="P-loop_NTPase"/>
</dbReference>
<dbReference type="SUPFAM" id="SSF52540">
    <property type="entry name" value="P-loop containing nucleoside triphosphate hydrolases"/>
    <property type="match status" value="2"/>
</dbReference>
<dbReference type="InterPro" id="IPR050095">
    <property type="entry name" value="ECF_ABC_transporter_ATP-bd"/>
</dbReference>
<evidence type="ECO:0000256" key="1">
    <source>
        <dbReference type="ARBA" id="ARBA00004202"/>
    </source>
</evidence>
<evidence type="ECO:0000256" key="7">
    <source>
        <dbReference type="ARBA" id="ARBA00022840"/>
    </source>
</evidence>
<comment type="caution">
    <text evidence="12">The sequence shown here is derived from an EMBL/GenBank/DDBJ whole genome shotgun (WGS) entry which is preliminary data.</text>
</comment>
<dbReference type="PROSITE" id="PS00211">
    <property type="entry name" value="ABC_TRANSPORTER_1"/>
    <property type="match status" value="1"/>
</dbReference>
<name>A0A7Y0UUQ5_9ACTO</name>
<dbReference type="RefSeq" id="WP_004017491.1">
    <property type="nucleotide sequence ID" value="NZ_CAMUNX010000009.1"/>
</dbReference>
<comment type="function">
    <text evidence="10">Probably part of an ABC transporter complex. Responsible for energy coupling to the transport system.</text>
</comment>
<dbReference type="AlphaFoldDB" id="A0A7Y0UUQ5"/>
<dbReference type="InterPro" id="IPR003439">
    <property type="entry name" value="ABC_transporter-like_ATP-bd"/>
</dbReference>
<evidence type="ECO:0000259" key="11">
    <source>
        <dbReference type="PROSITE" id="PS50893"/>
    </source>
</evidence>
<dbReference type="InterPro" id="IPR003593">
    <property type="entry name" value="AAA+_ATPase"/>
</dbReference>
<sequence>MNLEIPNDATASNDAVTAINHVTFEYQTDEDDTPDLAVTGVKNINLEFPPGSCTLVTGPSGSGKSTLLKLLNGLIPELFSGKLEGDVRLGGLDTVGTDIQQLGRAAGTVFQNPRSQFFTATVYQELAFACENAGDAPAVIRQRLEQVARIWGIEPLLECKLKQLSGGEQQLVASAIALMGPQRIVLLDEPTSNLSPEAIDGFVAVLAGLKREGWTVVVAEHRLYPLRGLADRVVVMRDGAVVTDQPAAEFFASSDTRRRELGLRILTPPQQHCFKETRVDVTDVSIHEEATQETPVRAISGKIVSGSGVVAENLRFSYGKTRILDIPRLEVPAGVVTALTGANGAGKTTLARTLIGLAHPEKDAHIYFNGQRCRSHQRTKRSALVMQDVNRQLFGESVLGEVTLGNTEVSVGQAREILTELGLGGLEERHPMTLSGGQKQRLVIANAIAGDAELYVFDEPTSGVDYAHLQSISHLIRRLAARGKAVLVISHDWEFLNEVTDRELRLSPLREATGRGQVQVFGAATAQR</sequence>
<feature type="domain" description="ABC transporter" evidence="11">
    <location>
        <begin position="309"/>
        <end position="528"/>
    </location>
</feature>
<keyword evidence="3" id="KW-0813">Transport</keyword>
<evidence type="ECO:0000256" key="3">
    <source>
        <dbReference type="ARBA" id="ARBA00022448"/>
    </source>
</evidence>
<dbReference type="GO" id="GO:0016887">
    <property type="term" value="F:ATP hydrolysis activity"/>
    <property type="evidence" value="ECO:0007669"/>
    <property type="project" value="InterPro"/>
</dbReference>
<keyword evidence="6" id="KW-0547">Nucleotide-binding</keyword>